<reference evidence="3 4" key="1">
    <citation type="submission" date="2018-03" db="EMBL/GenBank/DDBJ databases">
        <title>Ahniella affigens gen. nov., sp. nov., a gammaproteobacterium isolated from sandy soil near a stream.</title>
        <authorList>
            <person name="Ko Y."/>
            <person name="Kim J.-H."/>
        </authorList>
    </citation>
    <scope>NUCLEOTIDE SEQUENCE [LARGE SCALE GENOMIC DNA]</scope>
    <source>
        <strain evidence="3 4">D13</strain>
    </source>
</reference>
<evidence type="ECO:0000313" key="4">
    <source>
        <dbReference type="Proteomes" id="UP000241074"/>
    </source>
</evidence>
<keyword evidence="2" id="KW-0472">Membrane</keyword>
<sequence>MSSASKLEQTDMPSPVRISRSPEPSGAWRRWVFGLGLVVIGLGVLVALEASKPKAFGTGQDLGAVNSEADTTRTLPVAQLSELKALPRGMRQVVSDPAAATAMPEPELPSHDPNDLATYLKPGDPLPTTGELIQALNDAGIHEGIAAFNPPGTSPPMAGLKVPDDFLLPPGYVRHHQVTDQGEPIDPILMFAPDFEFFDEHGNPVAIPESRVVPPELAPPGLPLETITIPDP</sequence>
<evidence type="ECO:0000313" key="3">
    <source>
        <dbReference type="EMBL" id="AVP96682.1"/>
    </source>
</evidence>
<keyword evidence="4" id="KW-1185">Reference proteome</keyword>
<protein>
    <submittedName>
        <fullName evidence="3">Uncharacterized protein</fullName>
    </submittedName>
</protein>
<reference evidence="3 4" key="2">
    <citation type="submission" date="2018-03" db="EMBL/GenBank/DDBJ databases">
        <authorList>
            <person name="Keele B.F."/>
        </authorList>
    </citation>
    <scope>NUCLEOTIDE SEQUENCE [LARGE SCALE GENOMIC DNA]</scope>
    <source>
        <strain evidence="3 4">D13</strain>
    </source>
</reference>
<feature type="transmembrane region" description="Helical" evidence="2">
    <location>
        <begin position="31"/>
        <end position="48"/>
    </location>
</feature>
<gene>
    <name evidence="3" type="ORF">C7S18_05450</name>
</gene>
<keyword evidence="2" id="KW-0812">Transmembrane</keyword>
<dbReference type="KEGG" id="xba:C7S18_05450"/>
<accession>A0A2P1PPC9</accession>
<evidence type="ECO:0000256" key="2">
    <source>
        <dbReference type="SAM" id="Phobius"/>
    </source>
</evidence>
<dbReference type="EMBL" id="CP027860">
    <property type="protein sequence ID" value="AVP96682.1"/>
    <property type="molecule type" value="Genomic_DNA"/>
</dbReference>
<dbReference type="RefSeq" id="WP_106890610.1">
    <property type="nucleotide sequence ID" value="NZ_CP027860.1"/>
</dbReference>
<dbReference type="Proteomes" id="UP000241074">
    <property type="component" value="Chromosome"/>
</dbReference>
<proteinExistence type="predicted"/>
<dbReference type="AlphaFoldDB" id="A0A2P1PPC9"/>
<evidence type="ECO:0000256" key="1">
    <source>
        <dbReference type="SAM" id="MobiDB-lite"/>
    </source>
</evidence>
<dbReference type="OrthoDB" id="8907664at2"/>
<organism evidence="3 4">
    <name type="scientific">Ahniella affigens</name>
    <dbReference type="NCBI Taxonomy" id="2021234"/>
    <lineage>
        <taxon>Bacteria</taxon>
        <taxon>Pseudomonadati</taxon>
        <taxon>Pseudomonadota</taxon>
        <taxon>Gammaproteobacteria</taxon>
        <taxon>Lysobacterales</taxon>
        <taxon>Rhodanobacteraceae</taxon>
        <taxon>Ahniella</taxon>
    </lineage>
</organism>
<name>A0A2P1PPC9_9GAMM</name>
<keyword evidence="2" id="KW-1133">Transmembrane helix</keyword>
<feature type="region of interest" description="Disordered" evidence="1">
    <location>
        <begin position="1"/>
        <end position="24"/>
    </location>
</feature>